<dbReference type="RefSeq" id="WP_330390118.1">
    <property type="nucleotide sequence ID" value="NZ_FOGW01000020.1"/>
</dbReference>
<evidence type="ECO:0000256" key="3">
    <source>
        <dbReference type="ARBA" id="ARBA00022801"/>
    </source>
</evidence>
<sequence length="795" mass="91702">MKDMIKQYGNYFQLDTSNTTYSFRVTQTKHLEHLYYGEKIKIDSEDEADFLYEKHEFAAGNTVLYNNDNVNLTLEDERLEFSSYGKGDIREPFVIVTGEDGLFTSDFLFKEAKITKGKEKFKTLPGSYDMAEGVDHLEVILLDDNAKIELQLHYFVYEDTDVITRSAKIVNRNEDKSICVERLMSTQLDLDADDYVLTTFNGAWAREMEKHEFKVTAGKHVNSSYTGTSSSRANPFIMLSKENTTEDFGEVYAFNLIYSGNHYEAVECASNHKLRVVTGINPTNFMFKIAAGEAFEAPEAVMTYSAKGFNEMSHNMHEFVREHITRGKYKYANRPILINSWEASYFDFNESKLLKLAKAAKDVGIELFVLDDGWFGKRDNDKCSLGDWFENTQKLPNGLEGLANKINALGLDFGLWVEPEMVNVDSELYRMHPEWCVSHPDKPHSEGRNQRILDLSNDEVVSYIIEAMTKVFSSANIKYVKWDMNRIFSDYYSNALAQRGVFAQKELSHRYVMGLYKIMEELTRRFPDILFEGCSAGGNRFDLGILSYFPQIWASDDTDAIYRVGAQNNYSYGYPQSCYTAHVSACPNHQTLRETPLDTRFNVAAFASFGYECNLCDMSKEELDEIKEQIEIYKKYRQVFLYGDFYRYDRKNTDNLYQWIVVSKDKTTAIGMILQKLVNANTTFNMFKLKGLENDRKYLFTNRVIKQNIKNFGDLINTQSPIHIKNKSFLQHLVSKFVSMPGETEVYLSSGSAFMKGGVKLTQAYGATGYNDKVRYFQDFSSKMYFIEEKIIEEN</sequence>
<accession>A0A1H9TWT1</accession>
<dbReference type="Pfam" id="PF16874">
    <property type="entry name" value="Glyco_hydro_36C"/>
    <property type="match status" value="1"/>
</dbReference>
<dbReference type="InterPro" id="IPR000111">
    <property type="entry name" value="Glyco_hydro_27/36_CS"/>
</dbReference>
<evidence type="ECO:0000256" key="1">
    <source>
        <dbReference type="ARBA" id="ARBA00001255"/>
    </source>
</evidence>
<keyword evidence="3" id="KW-0378">Hydrolase</keyword>
<keyword evidence="8" id="KW-1185">Reference proteome</keyword>
<dbReference type="Gene3D" id="3.20.20.70">
    <property type="entry name" value="Aldolase class I"/>
    <property type="match status" value="1"/>
</dbReference>
<protein>
    <recommendedName>
        <fullName evidence="2">alpha-galactosidase</fullName>
        <ecNumber evidence="2">3.2.1.22</ecNumber>
    </recommendedName>
</protein>
<dbReference type="GO" id="GO:0016052">
    <property type="term" value="P:carbohydrate catabolic process"/>
    <property type="evidence" value="ECO:0007669"/>
    <property type="project" value="InterPro"/>
</dbReference>
<dbReference type="AlphaFoldDB" id="A0A1H9TWT1"/>
<dbReference type="InterPro" id="IPR017853">
    <property type="entry name" value="GH"/>
</dbReference>
<dbReference type="Gene3D" id="2.60.40.1180">
    <property type="entry name" value="Golgi alpha-mannosidase II"/>
    <property type="match status" value="1"/>
</dbReference>
<dbReference type="PANTHER" id="PTHR43053">
    <property type="entry name" value="GLYCOSIDASE FAMILY 31"/>
    <property type="match status" value="1"/>
</dbReference>
<dbReference type="EMBL" id="FOGW01000020">
    <property type="protein sequence ID" value="SES01367.1"/>
    <property type="molecule type" value="Genomic_DNA"/>
</dbReference>
<evidence type="ECO:0000313" key="7">
    <source>
        <dbReference type="EMBL" id="SES01367.1"/>
    </source>
</evidence>
<dbReference type="InterPro" id="IPR013780">
    <property type="entry name" value="Glyco_hydro_b"/>
</dbReference>
<comment type="catalytic activity">
    <reaction evidence="1">
        <text>Hydrolysis of terminal, non-reducing alpha-D-galactose residues in alpha-D-galactosides, including galactose oligosaccharides, galactomannans and galactolipids.</text>
        <dbReference type="EC" id="3.2.1.22"/>
    </reaction>
</comment>
<feature type="domain" description="Glycosyl hydrolase family 36 N-terminal" evidence="6">
    <location>
        <begin position="29"/>
        <end position="287"/>
    </location>
</feature>
<dbReference type="PANTHER" id="PTHR43053:SF3">
    <property type="entry name" value="ALPHA-GALACTOSIDASE C-RELATED"/>
    <property type="match status" value="1"/>
</dbReference>
<dbReference type="InterPro" id="IPR050985">
    <property type="entry name" value="Alpha-glycosidase_related"/>
</dbReference>
<dbReference type="InterPro" id="IPR013785">
    <property type="entry name" value="Aldolase_TIM"/>
</dbReference>
<organism evidence="7 8">
    <name type="scientific">Lachnobacterium bovis</name>
    <dbReference type="NCBI Taxonomy" id="140626"/>
    <lineage>
        <taxon>Bacteria</taxon>
        <taxon>Bacillati</taxon>
        <taxon>Bacillota</taxon>
        <taxon>Clostridia</taxon>
        <taxon>Lachnospirales</taxon>
        <taxon>Lachnospiraceae</taxon>
        <taxon>Lachnobacterium</taxon>
    </lineage>
</organism>
<dbReference type="PROSITE" id="PS00512">
    <property type="entry name" value="ALPHA_GALACTOSIDASE"/>
    <property type="match status" value="1"/>
</dbReference>
<evidence type="ECO:0000256" key="4">
    <source>
        <dbReference type="ARBA" id="ARBA00023295"/>
    </source>
</evidence>
<proteinExistence type="predicted"/>
<dbReference type="InterPro" id="IPR031705">
    <property type="entry name" value="Glyco_hydro_36_C"/>
</dbReference>
<dbReference type="Gene3D" id="2.70.98.60">
    <property type="entry name" value="alpha-galactosidase from lactobacil brevis"/>
    <property type="match status" value="1"/>
</dbReference>
<dbReference type="InterPro" id="IPR002252">
    <property type="entry name" value="Glyco_hydro_36"/>
</dbReference>
<evidence type="ECO:0000313" key="8">
    <source>
        <dbReference type="Proteomes" id="UP000182471"/>
    </source>
</evidence>
<reference evidence="8" key="1">
    <citation type="submission" date="2016-10" db="EMBL/GenBank/DDBJ databases">
        <authorList>
            <person name="Varghese N."/>
            <person name="Submissions S."/>
        </authorList>
    </citation>
    <scope>NUCLEOTIDE SEQUENCE [LARGE SCALE GENOMIC DNA]</scope>
    <source>
        <strain evidence="8">S1b</strain>
    </source>
</reference>
<dbReference type="GO" id="GO:0004557">
    <property type="term" value="F:alpha-galactosidase activity"/>
    <property type="evidence" value="ECO:0007669"/>
    <property type="project" value="UniProtKB-EC"/>
</dbReference>
<dbReference type="Pfam" id="PF16875">
    <property type="entry name" value="Glyco_hydro_36N"/>
    <property type="match status" value="1"/>
</dbReference>
<feature type="domain" description="Glycosyl hydrolase family 36 C-terminal" evidence="5">
    <location>
        <begin position="658"/>
        <end position="787"/>
    </location>
</feature>
<evidence type="ECO:0000259" key="5">
    <source>
        <dbReference type="Pfam" id="PF16874"/>
    </source>
</evidence>
<dbReference type="InterPro" id="IPR031704">
    <property type="entry name" value="Glyco_hydro_36_N"/>
</dbReference>
<name>A0A1H9TWT1_9FIRM</name>
<dbReference type="Proteomes" id="UP000182471">
    <property type="component" value="Unassembled WGS sequence"/>
</dbReference>
<dbReference type="EC" id="3.2.1.22" evidence="2"/>
<evidence type="ECO:0000259" key="6">
    <source>
        <dbReference type="Pfam" id="PF16875"/>
    </source>
</evidence>
<evidence type="ECO:0000256" key="2">
    <source>
        <dbReference type="ARBA" id="ARBA00012755"/>
    </source>
</evidence>
<dbReference type="SUPFAM" id="SSF51445">
    <property type="entry name" value="(Trans)glycosidases"/>
    <property type="match status" value="1"/>
</dbReference>
<dbReference type="PRINTS" id="PR00743">
    <property type="entry name" value="GLHYDRLASE36"/>
</dbReference>
<dbReference type="CDD" id="cd14791">
    <property type="entry name" value="GH36"/>
    <property type="match status" value="1"/>
</dbReference>
<keyword evidence="4" id="KW-0326">Glycosidase</keyword>
<dbReference type="Pfam" id="PF02065">
    <property type="entry name" value="Melibiase"/>
    <property type="match status" value="1"/>
</dbReference>
<dbReference type="InterPro" id="IPR038417">
    <property type="entry name" value="Alpga-gal_N_sf"/>
</dbReference>
<dbReference type="FunFam" id="3.20.20.70:FF:000118">
    <property type="entry name" value="Alpha-galactosidase"/>
    <property type="match status" value="1"/>
</dbReference>
<gene>
    <name evidence="7" type="ORF">SAMN02910429_01804</name>
</gene>